<reference evidence="2" key="1">
    <citation type="journal article" date="2023" name="Mol. Phylogenet. Evol.">
        <title>Genome-scale phylogeny and comparative genomics of the fungal order Sordariales.</title>
        <authorList>
            <person name="Hensen N."/>
            <person name="Bonometti L."/>
            <person name="Westerberg I."/>
            <person name="Brannstrom I.O."/>
            <person name="Guillou S."/>
            <person name="Cros-Aarteil S."/>
            <person name="Calhoun S."/>
            <person name="Haridas S."/>
            <person name="Kuo A."/>
            <person name="Mondo S."/>
            <person name="Pangilinan J."/>
            <person name="Riley R."/>
            <person name="LaButti K."/>
            <person name="Andreopoulos B."/>
            <person name="Lipzen A."/>
            <person name="Chen C."/>
            <person name="Yan M."/>
            <person name="Daum C."/>
            <person name="Ng V."/>
            <person name="Clum A."/>
            <person name="Steindorff A."/>
            <person name="Ohm R.A."/>
            <person name="Martin F."/>
            <person name="Silar P."/>
            <person name="Natvig D.O."/>
            <person name="Lalanne C."/>
            <person name="Gautier V."/>
            <person name="Ament-Velasquez S.L."/>
            <person name="Kruys A."/>
            <person name="Hutchinson M.I."/>
            <person name="Powell A.J."/>
            <person name="Barry K."/>
            <person name="Miller A.N."/>
            <person name="Grigoriev I.V."/>
            <person name="Debuchy R."/>
            <person name="Gladieux P."/>
            <person name="Hiltunen Thoren M."/>
            <person name="Johannesson H."/>
        </authorList>
    </citation>
    <scope>NUCLEOTIDE SEQUENCE</scope>
    <source>
        <strain evidence="2">FGSC 1904</strain>
    </source>
</reference>
<feature type="region of interest" description="Disordered" evidence="1">
    <location>
        <begin position="107"/>
        <end position="136"/>
    </location>
</feature>
<dbReference type="Proteomes" id="UP001281003">
    <property type="component" value="Unassembled WGS sequence"/>
</dbReference>
<name>A0AAE0UGT3_SORBR</name>
<accession>A0AAE0UGT3</accession>
<reference evidence="2" key="2">
    <citation type="submission" date="2023-07" db="EMBL/GenBank/DDBJ databases">
        <authorList>
            <consortium name="Lawrence Berkeley National Laboratory"/>
            <person name="Haridas S."/>
            <person name="Hensen N."/>
            <person name="Bonometti L."/>
            <person name="Westerberg I."/>
            <person name="Brannstrom I.O."/>
            <person name="Guillou S."/>
            <person name="Cros-Aarteil S."/>
            <person name="Calhoun S."/>
            <person name="Kuo A."/>
            <person name="Mondo S."/>
            <person name="Pangilinan J."/>
            <person name="Riley R."/>
            <person name="LaButti K."/>
            <person name="Andreopoulos B."/>
            <person name="Lipzen A."/>
            <person name="Chen C."/>
            <person name="Yanf M."/>
            <person name="Daum C."/>
            <person name="Ng V."/>
            <person name="Clum A."/>
            <person name="Steindorff A."/>
            <person name="Ohm R."/>
            <person name="Martin F."/>
            <person name="Silar P."/>
            <person name="Natvig D."/>
            <person name="Lalanne C."/>
            <person name="Gautier V."/>
            <person name="Ament-velasquez S.L."/>
            <person name="Kruys A."/>
            <person name="Hutchinson M.I."/>
            <person name="Powell A.J."/>
            <person name="Barry K."/>
            <person name="Miller A.N."/>
            <person name="Grigoriev I.V."/>
            <person name="Debuchy R."/>
            <person name="Gladieux P."/>
            <person name="Thoren M.H."/>
            <person name="Johannesson H."/>
        </authorList>
    </citation>
    <scope>NUCLEOTIDE SEQUENCE</scope>
    <source>
        <strain evidence="2">FGSC 1904</strain>
    </source>
</reference>
<sequence length="199" mass="20892">MASASDGSCLEITGRIDVLCGDTLEYLVVTTSRGSNNLGRWQGPEGWRAAGGGGLPGTGSNDVELLIGDPRAGNELGTGLDQAARNPHASSDIPGTPRAAMVLVRRHDGRKGTPSSTSSSNHAVDMRRDPSSSPWELAPPYCVSLRKGSKQLAAAYGLLPSSSRQIDEATSNMRRYPIQVPEPWFAGLVATLACGPRPP</sequence>
<feature type="compositionally biased region" description="Polar residues" evidence="1">
    <location>
        <begin position="113"/>
        <end position="122"/>
    </location>
</feature>
<evidence type="ECO:0000313" key="2">
    <source>
        <dbReference type="EMBL" id="KAK3402849.1"/>
    </source>
</evidence>
<organism evidence="2 3">
    <name type="scientific">Sordaria brevicollis</name>
    <dbReference type="NCBI Taxonomy" id="83679"/>
    <lineage>
        <taxon>Eukaryota</taxon>
        <taxon>Fungi</taxon>
        <taxon>Dikarya</taxon>
        <taxon>Ascomycota</taxon>
        <taxon>Pezizomycotina</taxon>
        <taxon>Sordariomycetes</taxon>
        <taxon>Sordariomycetidae</taxon>
        <taxon>Sordariales</taxon>
        <taxon>Sordariaceae</taxon>
        <taxon>Sordaria</taxon>
    </lineage>
</organism>
<evidence type="ECO:0000256" key="1">
    <source>
        <dbReference type="SAM" id="MobiDB-lite"/>
    </source>
</evidence>
<dbReference type="AlphaFoldDB" id="A0AAE0UGT3"/>
<dbReference type="EMBL" id="JAUTDP010000001">
    <property type="protein sequence ID" value="KAK3402849.1"/>
    <property type="molecule type" value="Genomic_DNA"/>
</dbReference>
<proteinExistence type="predicted"/>
<comment type="caution">
    <text evidence="2">The sequence shown here is derived from an EMBL/GenBank/DDBJ whole genome shotgun (WGS) entry which is preliminary data.</text>
</comment>
<evidence type="ECO:0000313" key="3">
    <source>
        <dbReference type="Proteomes" id="UP001281003"/>
    </source>
</evidence>
<gene>
    <name evidence="2" type="ORF">B0T20DRAFT_388528</name>
</gene>
<protein>
    <submittedName>
        <fullName evidence="2">Uncharacterized protein</fullName>
    </submittedName>
</protein>
<keyword evidence="3" id="KW-1185">Reference proteome</keyword>